<keyword evidence="1" id="KW-0812">Transmembrane</keyword>
<evidence type="ECO:0000313" key="2">
    <source>
        <dbReference type="EMBL" id="SEW10270.1"/>
    </source>
</evidence>
<gene>
    <name evidence="2" type="ORF">SAMN05421659_104226</name>
</gene>
<dbReference type="AlphaFoldDB" id="A0A1I0P821"/>
<keyword evidence="1" id="KW-1133">Transmembrane helix</keyword>
<proteinExistence type="predicted"/>
<reference evidence="2 3" key="1">
    <citation type="submission" date="2016-10" db="EMBL/GenBank/DDBJ databases">
        <authorList>
            <person name="de Groot N.N."/>
        </authorList>
    </citation>
    <scope>NUCLEOTIDE SEQUENCE [LARGE SCALE GENOMIC DNA]</scope>
    <source>
        <strain evidence="2 3">DSM 9179</strain>
    </source>
</reference>
<dbReference type="STRING" id="99656.SAMN05421659_104226"/>
<sequence>MRDFKEQTENIIERINKYKIHKSRQKKVVYSVTSFAAVVIIVGYIAITQMPQQDPSYFVEGKSIVSSASAEGEIANNGAMQDKNTLKNSDASVENVDGGAGYNDTLNDQRIGAVESVAYANNSNLPTRIIKSNENIIASNVFEQNLSLITNKISGIVTKYDYEPYNNMLEVVKSMLDIFNIKPSNLNNLTIGTPFIIYELDRDDQDGIFHYPVFDNDKVILNVSIMVVTSGLSISIDQDMVPQLNSINYASGSCIFYESNGSIVAESSNQNIYLAGNENKLCREFANLSFAQRIEKISTRIDSFILTE</sequence>
<name>A0A1I0P821_9FIRM</name>
<dbReference type="RefSeq" id="WP_092452091.1">
    <property type="nucleotide sequence ID" value="NZ_FOJI01000004.1"/>
</dbReference>
<dbReference type="Proteomes" id="UP000199701">
    <property type="component" value="Unassembled WGS sequence"/>
</dbReference>
<evidence type="ECO:0000256" key="1">
    <source>
        <dbReference type="SAM" id="Phobius"/>
    </source>
</evidence>
<dbReference type="EMBL" id="FOJI01000004">
    <property type="protein sequence ID" value="SEW10270.1"/>
    <property type="molecule type" value="Genomic_DNA"/>
</dbReference>
<protein>
    <submittedName>
        <fullName evidence="2">Uncharacterized protein</fullName>
    </submittedName>
</protein>
<feature type="transmembrane region" description="Helical" evidence="1">
    <location>
        <begin position="28"/>
        <end position="47"/>
    </location>
</feature>
<dbReference type="Gene3D" id="3.10.500.10">
    <property type="entry name" value="Staphopain proregion domain"/>
    <property type="match status" value="1"/>
</dbReference>
<keyword evidence="3" id="KW-1185">Reference proteome</keyword>
<dbReference type="InterPro" id="IPR037155">
    <property type="entry name" value="Staphopain_pro_sf"/>
</dbReference>
<organism evidence="2 3">
    <name type="scientific">[Clostridium] fimetarium</name>
    <dbReference type="NCBI Taxonomy" id="99656"/>
    <lineage>
        <taxon>Bacteria</taxon>
        <taxon>Bacillati</taxon>
        <taxon>Bacillota</taxon>
        <taxon>Clostridia</taxon>
        <taxon>Lachnospirales</taxon>
        <taxon>Lachnospiraceae</taxon>
    </lineage>
</organism>
<accession>A0A1I0P821</accession>
<keyword evidence="1" id="KW-0472">Membrane</keyword>
<evidence type="ECO:0000313" key="3">
    <source>
        <dbReference type="Proteomes" id="UP000199701"/>
    </source>
</evidence>